<accession>A0ABY0M1H4</accession>
<dbReference type="Proteomes" id="UP000199307">
    <property type="component" value="Unassembled WGS sequence"/>
</dbReference>
<protein>
    <submittedName>
        <fullName evidence="1">Uncharacterized protein</fullName>
    </submittedName>
</protein>
<name>A0ABY0M1H4_9FLAO</name>
<keyword evidence="2" id="KW-1185">Reference proteome</keyword>
<sequence length="60" mass="6965">MYFMAGGNVLLLLSIQSKEYISICEVTELEHRTALIRDYEQEADVQNHLEIKNKLTNQPL</sequence>
<dbReference type="RefSeq" id="WP_139159221.1">
    <property type="nucleotide sequence ID" value="NZ_FMVC01000007.1"/>
</dbReference>
<evidence type="ECO:0000313" key="1">
    <source>
        <dbReference type="EMBL" id="SCY90715.1"/>
    </source>
</evidence>
<evidence type="ECO:0000313" key="2">
    <source>
        <dbReference type="Proteomes" id="UP000199307"/>
    </source>
</evidence>
<proteinExistence type="predicted"/>
<dbReference type="EMBL" id="FMVC01000007">
    <property type="protein sequence ID" value="SCY90715.1"/>
    <property type="molecule type" value="Genomic_DNA"/>
</dbReference>
<reference evidence="1 2" key="1">
    <citation type="submission" date="2016-10" db="EMBL/GenBank/DDBJ databases">
        <authorList>
            <person name="Varghese N."/>
            <person name="Submissions S."/>
        </authorList>
    </citation>
    <scope>NUCLEOTIDE SEQUENCE [LARGE SCALE GENOMIC DNA]</scope>
    <source>
        <strain evidence="1 2">CGMCC 1.6859</strain>
    </source>
</reference>
<organism evidence="1 2">
    <name type="scientific">Flavobacterium anhuiense</name>
    <dbReference type="NCBI Taxonomy" id="459526"/>
    <lineage>
        <taxon>Bacteria</taxon>
        <taxon>Pseudomonadati</taxon>
        <taxon>Bacteroidota</taxon>
        <taxon>Flavobacteriia</taxon>
        <taxon>Flavobacteriales</taxon>
        <taxon>Flavobacteriaceae</taxon>
        <taxon>Flavobacterium</taxon>
    </lineage>
</organism>
<gene>
    <name evidence="1" type="ORF">SAMN02927916_3961</name>
</gene>
<comment type="caution">
    <text evidence="1">The sequence shown here is derived from an EMBL/GenBank/DDBJ whole genome shotgun (WGS) entry which is preliminary data.</text>
</comment>